<evidence type="ECO:0000259" key="2">
    <source>
        <dbReference type="SMART" id="SM00062"/>
    </source>
</evidence>
<organism evidence="3 4">
    <name type="scientific">Komagataeibacter swingsii</name>
    <dbReference type="NCBI Taxonomy" id="215220"/>
    <lineage>
        <taxon>Bacteria</taxon>
        <taxon>Pseudomonadati</taxon>
        <taxon>Pseudomonadota</taxon>
        <taxon>Alphaproteobacteria</taxon>
        <taxon>Acetobacterales</taxon>
        <taxon>Acetobacteraceae</taxon>
        <taxon>Komagataeibacter</taxon>
    </lineage>
</organism>
<evidence type="ECO:0000313" key="4">
    <source>
        <dbReference type="Proteomes" id="UP000522590"/>
    </source>
</evidence>
<protein>
    <submittedName>
        <fullName evidence="3">Transporter substrate-binding domain-containing protein</fullName>
    </submittedName>
</protein>
<evidence type="ECO:0000313" key="3">
    <source>
        <dbReference type="EMBL" id="NVN35721.1"/>
    </source>
</evidence>
<dbReference type="AlphaFoldDB" id="A0A850P4F2"/>
<dbReference type="PANTHER" id="PTHR35936:SF17">
    <property type="entry name" value="ARGININE-BINDING EXTRACELLULAR PROTEIN ARTP"/>
    <property type="match status" value="1"/>
</dbReference>
<dbReference type="Proteomes" id="UP000522590">
    <property type="component" value="Unassembled WGS sequence"/>
</dbReference>
<feature type="domain" description="Solute-binding protein family 3/N-terminal" evidence="2">
    <location>
        <begin position="33"/>
        <end position="260"/>
    </location>
</feature>
<accession>A0A850P4F2</accession>
<keyword evidence="1" id="KW-0732">Signal</keyword>
<dbReference type="SMART" id="SM00062">
    <property type="entry name" value="PBPb"/>
    <property type="match status" value="1"/>
</dbReference>
<sequence>MRYRDRGPGVIRALLPVLLGLLWPVMAMAAPRQVVVGVYPSYPPLDMRDPETGRLEGFDIDLATALARQNGWVLTFREISFEELLPAVQTGRVDLFFNGMIDNAVRRESVDFVDYLREGSRFLVPTHDAAFFRTQRDLCGKYVAANRTTSQPAQIQQWSAENCQGNEIRFYPAENDSDAMIQLYEGRVQAMMVDSIVTQYVTRREKGRITAMEGLIFPQKFGIGVHKGSTELAGQIRSGLRELVLNGNYKELLDKWGLSQENGLDEELRQSPVSVSQ</sequence>
<comment type="caution">
    <text evidence="3">The sequence shown here is derived from an EMBL/GenBank/DDBJ whole genome shotgun (WGS) entry which is preliminary data.</text>
</comment>
<name>A0A850P4F2_9PROT</name>
<dbReference type="RefSeq" id="WP_176642337.1">
    <property type="nucleotide sequence ID" value="NZ_JABXXS010000003.1"/>
</dbReference>
<dbReference type="SUPFAM" id="SSF53850">
    <property type="entry name" value="Periplasmic binding protein-like II"/>
    <property type="match status" value="1"/>
</dbReference>
<dbReference type="EMBL" id="JABXXS010000003">
    <property type="protein sequence ID" value="NVN35721.1"/>
    <property type="molecule type" value="Genomic_DNA"/>
</dbReference>
<gene>
    <name evidence="3" type="ORF">HUK81_01980</name>
</gene>
<reference evidence="3 4" key="1">
    <citation type="submission" date="2020-06" db="EMBL/GenBank/DDBJ databases">
        <title>Description of novel acetic acid bacteria.</title>
        <authorList>
            <person name="Sombolestani A."/>
        </authorList>
    </citation>
    <scope>NUCLEOTIDE SEQUENCE [LARGE SCALE GENOMIC DNA]</scope>
    <source>
        <strain evidence="3 4">LMG 25</strain>
    </source>
</reference>
<dbReference type="Gene3D" id="3.40.190.10">
    <property type="entry name" value="Periplasmic binding protein-like II"/>
    <property type="match status" value="2"/>
</dbReference>
<evidence type="ECO:0000256" key="1">
    <source>
        <dbReference type="ARBA" id="ARBA00022729"/>
    </source>
</evidence>
<proteinExistence type="predicted"/>
<dbReference type="Pfam" id="PF00497">
    <property type="entry name" value="SBP_bac_3"/>
    <property type="match status" value="1"/>
</dbReference>
<dbReference type="InterPro" id="IPR001638">
    <property type="entry name" value="Solute-binding_3/MltF_N"/>
</dbReference>
<dbReference type="PANTHER" id="PTHR35936">
    <property type="entry name" value="MEMBRANE-BOUND LYTIC MUREIN TRANSGLYCOSYLASE F"/>
    <property type="match status" value="1"/>
</dbReference>